<comment type="caution">
    <text evidence="2">The sequence shown here is derived from an EMBL/GenBank/DDBJ whole genome shotgun (WGS) entry which is preliminary data.</text>
</comment>
<dbReference type="EMBL" id="PVNK01000195">
    <property type="protein sequence ID" value="PRP93116.1"/>
    <property type="molecule type" value="Genomic_DNA"/>
</dbReference>
<organism evidence="2 3">
    <name type="scientific">Enhygromyxa salina</name>
    <dbReference type="NCBI Taxonomy" id="215803"/>
    <lineage>
        <taxon>Bacteria</taxon>
        <taxon>Pseudomonadati</taxon>
        <taxon>Myxococcota</taxon>
        <taxon>Polyangia</taxon>
        <taxon>Nannocystales</taxon>
        <taxon>Nannocystaceae</taxon>
        <taxon>Enhygromyxa</taxon>
    </lineage>
</organism>
<gene>
    <name evidence="2" type="ORF">ENSA5_45230</name>
</gene>
<evidence type="ECO:0000313" key="2">
    <source>
        <dbReference type="EMBL" id="PRP93116.1"/>
    </source>
</evidence>
<name>A0A2S9XJR4_9BACT</name>
<feature type="compositionally biased region" description="Low complexity" evidence="1">
    <location>
        <begin position="1"/>
        <end position="17"/>
    </location>
</feature>
<protein>
    <submittedName>
        <fullName evidence="2">Uncharacterized protein</fullName>
    </submittedName>
</protein>
<keyword evidence="3" id="KW-1185">Reference proteome</keyword>
<evidence type="ECO:0000256" key="1">
    <source>
        <dbReference type="SAM" id="MobiDB-lite"/>
    </source>
</evidence>
<feature type="region of interest" description="Disordered" evidence="1">
    <location>
        <begin position="1"/>
        <end position="39"/>
    </location>
</feature>
<evidence type="ECO:0000313" key="3">
    <source>
        <dbReference type="Proteomes" id="UP000237968"/>
    </source>
</evidence>
<accession>A0A2S9XJR4</accession>
<sequence>MQMSSVHSLSSGVQSSSTMHGVPVAQIQVSEKIVDPPIE</sequence>
<dbReference type="Proteomes" id="UP000237968">
    <property type="component" value="Unassembled WGS sequence"/>
</dbReference>
<proteinExistence type="predicted"/>
<reference evidence="2 3" key="1">
    <citation type="submission" date="2018-03" db="EMBL/GenBank/DDBJ databases">
        <title>Draft Genome Sequences of the Obligatory Marine Myxobacteria Enhygromyxa salina SWB005.</title>
        <authorList>
            <person name="Poehlein A."/>
            <person name="Moghaddam J.A."/>
            <person name="Harms H."/>
            <person name="Alanjari M."/>
            <person name="Koenig G.M."/>
            <person name="Daniel R."/>
            <person name="Schaeberle T.F."/>
        </authorList>
    </citation>
    <scope>NUCLEOTIDE SEQUENCE [LARGE SCALE GENOMIC DNA]</scope>
    <source>
        <strain evidence="2 3">SWB005</strain>
    </source>
</reference>
<dbReference type="AlphaFoldDB" id="A0A2S9XJR4"/>